<dbReference type="PANTHER" id="PTHR43266:SF2">
    <property type="entry name" value="MAJOR FACILITATOR SUPERFAMILY (MFS) PROFILE DOMAIN-CONTAINING PROTEIN"/>
    <property type="match status" value="1"/>
</dbReference>
<comment type="subcellular location">
    <subcellularLocation>
        <location evidence="1">Cell membrane</location>
        <topology evidence="1">Multi-pass membrane protein</topology>
    </subcellularLocation>
</comment>
<evidence type="ECO:0000256" key="6">
    <source>
        <dbReference type="ARBA" id="ARBA00023136"/>
    </source>
</evidence>
<accession>A0A2N5NAN4</accession>
<evidence type="ECO:0000313" key="8">
    <source>
        <dbReference type="EMBL" id="PLT47419.1"/>
    </source>
</evidence>
<dbReference type="EMBL" id="NFEZ01000003">
    <property type="protein sequence ID" value="PLT47419.1"/>
    <property type="molecule type" value="Genomic_DNA"/>
</dbReference>
<feature type="transmembrane region" description="Helical" evidence="7">
    <location>
        <begin position="363"/>
        <end position="387"/>
    </location>
</feature>
<evidence type="ECO:0000313" key="9">
    <source>
        <dbReference type="Proteomes" id="UP000234789"/>
    </source>
</evidence>
<protein>
    <submittedName>
        <fullName evidence="8">Major facilitator superfamily MFS_1</fullName>
    </submittedName>
</protein>
<dbReference type="CDD" id="cd06173">
    <property type="entry name" value="MFS_MefA_like"/>
    <property type="match status" value="1"/>
</dbReference>
<evidence type="ECO:0000256" key="5">
    <source>
        <dbReference type="ARBA" id="ARBA00022989"/>
    </source>
</evidence>
<evidence type="ECO:0000256" key="4">
    <source>
        <dbReference type="ARBA" id="ARBA00022692"/>
    </source>
</evidence>
<evidence type="ECO:0000256" key="2">
    <source>
        <dbReference type="ARBA" id="ARBA00022448"/>
    </source>
</evidence>
<feature type="transmembrane region" description="Helical" evidence="7">
    <location>
        <begin position="86"/>
        <end position="108"/>
    </location>
</feature>
<dbReference type="GO" id="GO:0005886">
    <property type="term" value="C:plasma membrane"/>
    <property type="evidence" value="ECO:0007669"/>
    <property type="project" value="UniProtKB-SubCell"/>
</dbReference>
<feature type="transmembrane region" description="Helical" evidence="7">
    <location>
        <begin position="326"/>
        <end position="351"/>
    </location>
</feature>
<keyword evidence="3" id="KW-1003">Cell membrane</keyword>
<feature type="transmembrane region" description="Helical" evidence="7">
    <location>
        <begin position="301"/>
        <end position="320"/>
    </location>
</feature>
<comment type="caution">
    <text evidence="8">The sequence shown here is derived from an EMBL/GenBank/DDBJ whole genome shotgun (WGS) entry which is preliminary data.</text>
</comment>
<feature type="transmembrane region" description="Helical" evidence="7">
    <location>
        <begin position="21"/>
        <end position="46"/>
    </location>
</feature>
<gene>
    <name evidence="8" type="ORF">B8V81_1643</name>
</gene>
<dbReference type="AlphaFoldDB" id="A0A2N5NAN4"/>
<proteinExistence type="predicted"/>
<feature type="transmembrane region" description="Helical" evidence="7">
    <location>
        <begin position="271"/>
        <end position="289"/>
    </location>
</feature>
<dbReference type="SUPFAM" id="SSF103473">
    <property type="entry name" value="MFS general substrate transporter"/>
    <property type="match status" value="1"/>
</dbReference>
<dbReference type="Proteomes" id="UP000234789">
    <property type="component" value="Unassembled WGS sequence"/>
</dbReference>
<dbReference type="PANTHER" id="PTHR43266">
    <property type="entry name" value="MACROLIDE-EFFLUX PROTEIN"/>
    <property type="match status" value="1"/>
</dbReference>
<dbReference type="InterPro" id="IPR011701">
    <property type="entry name" value="MFS"/>
</dbReference>
<keyword evidence="5 7" id="KW-1133">Transmembrane helix</keyword>
<feature type="transmembrane region" description="Helical" evidence="7">
    <location>
        <begin position="241"/>
        <end position="265"/>
    </location>
</feature>
<dbReference type="RefSeq" id="WP_101808098.1">
    <property type="nucleotide sequence ID" value="NZ_NFEZ01000003.1"/>
</dbReference>
<keyword evidence="4 7" id="KW-0812">Transmembrane</keyword>
<organism evidence="8 9">
    <name type="scientific">Paenibacillus pasadenensis</name>
    <dbReference type="NCBI Taxonomy" id="217090"/>
    <lineage>
        <taxon>Bacteria</taxon>
        <taxon>Bacillati</taxon>
        <taxon>Bacillota</taxon>
        <taxon>Bacilli</taxon>
        <taxon>Bacillales</taxon>
        <taxon>Paenibacillaceae</taxon>
        <taxon>Paenibacillus</taxon>
    </lineage>
</organism>
<reference evidence="8 9" key="1">
    <citation type="submission" date="2017-05" db="EMBL/GenBank/DDBJ databases">
        <title>Functional genome analysis of Paenibacillus pasadenensis strain R16: insights on endophytic life style and antifungal activity.</title>
        <authorList>
            <person name="Passera A."/>
            <person name="Marcolungo L."/>
            <person name="Casati P."/>
            <person name="Brasca M."/>
            <person name="Quaglino F."/>
            <person name="Delledonne M."/>
        </authorList>
    </citation>
    <scope>NUCLEOTIDE SEQUENCE [LARGE SCALE GENOMIC DNA]</scope>
    <source>
        <strain evidence="8 9">R16</strain>
    </source>
</reference>
<evidence type="ECO:0000256" key="3">
    <source>
        <dbReference type="ARBA" id="ARBA00022475"/>
    </source>
</evidence>
<keyword evidence="9" id="KW-1185">Reference proteome</keyword>
<keyword evidence="2" id="KW-0813">Transport</keyword>
<dbReference type="InterPro" id="IPR036259">
    <property type="entry name" value="MFS_trans_sf"/>
</dbReference>
<dbReference type="Pfam" id="PF07690">
    <property type="entry name" value="MFS_1"/>
    <property type="match status" value="1"/>
</dbReference>
<dbReference type="Gene3D" id="1.20.1250.20">
    <property type="entry name" value="MFS general substrate transporter like domains"/>
    <property type="match status" value="1"/>
</dbReference>
<keyword evidence="6 7" id="KW-0472">Membrane</keyword>
<sequence>MTHPSAAGRGLLANKAYRRVLGAYTFAVFGDWFDMIAIQVLVAYRWGASPLMLALIPVSLALPGIAFGSFAGVIADRVDKLKLMRLCDLATALLTASLLLAPNLYALLPLLALRSAVSSLNVPAQQALTRSLVREDQLLQASSLNGLVNQSSKIAGPLLGGLTLSVLSPGWCIALNAVLRLLSCLLLLFVRPEAAASGSARGAGAPAGAGDGGPPPIPARQMWREGWSFILRSRLLRNTMLFGLAGTLLIQIVDFQFASLFLAIAPERDELLGWLIAAAGAGAVGMIALMNRAGAKLSHGVRLGGGYAMIGAAIAGLGLLQPGVDALPVLLLGLLLGAGNGMFMVAFSYCLQKETPPAMTGRVFGIQSMVLGTVMIVAPLLGGLLVGLAGPRLIFAGLGALIAVVGVGGLLLAGRLWPAAAPVQSPPPVRAAQG</sequence>
<name>A0A2N5NAN4_9BACL</name>
<feature type="transmembrane region" description="Helical" evidence="7">
    <location>
        <begin position="52"/>
        <end position="74"/>
    </location>
</feature>
<feature type="transmembrane region" description="Helical" evidence="7">
    <location>
        <begin position="393"/>
        <end position="413"/>
    </location>
</feature>
<evidence type="ECO:0000256" key="7">
    <source>
        <dbReference type="SAM" id="Phobius"/>
    </source>
</evidence>
<evidence type="ECO:0000256" key="1">
    <source>
        <dbReference type="ARBA" id="ARBA00004651"/>
    </source>
</evidence>
<dbReference type="GO" id="GO:0022857">
    <property type="term" value="F:transmembrane transporter activity"/>
    <property type="evidence" value="ECO:0007669"/>
    <property type="project" value="InterPro"/>
</dbReference>